<dbReference type="PRINTS" id="PR00420">
    <property type="entry name" value="RNGMNOXGNASE"/>
</dbReference>
<dbReference type="InterPro" id="IPR002938">
    <property type="entry name" value="FAD-bd"/>
</dbReference>
<dbReference type="Pfam" id="PF01494">
    <property type="entry name" value="FAD_binding_3"/>
    <property type="match status" value="1"/>
</dbReference>
<dbReference type="InterPro" id="IPR050407">
    <property type="entry name" value="Geranylgeranyl_reductase"/>
</dbReference>
<dbReference type="AlphaFoldDB" id="A0A842IQD9"/>
<dbReference type="PANTHER" id="PTHR42685">
    <property type="entry name" value="GERANYLGERANYL DIPHOSPHATE REDUCTASE"/>
    <property type="match status" value="1"/>
</dbReference>
<evidence type="ECO:0000313" key="3">
    <source>
        <dbReference type="Proteomes" id="UP000533900"/>
    </source>
</evidence>
<feature type="domain" description="FAD-binding" evidence="1">
    <location>
        <begin position="6"/>
        <end position="298"/>
    </location>
</feature>
<keyword evidence="3" id="KW-1185">Reference proteome</keyword>
<dbReference type="InterPro" id="IPR036188">
    <property type="entry name" value="FAD/NAD-bd_sf"/>
</dbReference>
<protein>
    <submittedName>
        <fullName evidence="2">NAD(P)/FAD-dependent oxidoreductase</fullName>
    </submittedName>
</protein>
<dbReference type="EMBL" id="JACLCP010000001">
    <property type="protein sequence ID" value="MBC2843944.1"/>
    <property type="molecule type" value="Genomic_DNA"/>
</dbReference>
<reference evidence="2" key="1">
    <citation type="submission" date="2020-08" db="EMBL/GenBank/DDBJ databases">
        <title>Winogradskyella ouciana sp. nov., isolated from the hadal seawater of the Mariana Trench.</title>
        <authorList>
            <person name="He X."/>
        </authorList>
    </citation>
    <scope>NUCLEOTIDE SEQUENCE [LARGE SCALE GENOMIC DNA]</scope>
    <source>
        <strain evidence="2">KCTC 52348</strain>
    </source>
</reference>
<sequence length="376" mass="42942">MQQQHFDVIIIGGGLAGLTSAIHLSQCNIRVLLIEKNSYPKHKVCGEYVSNEVLPYLNFLGFNPFDFGAKKISKFELTTHNNKKIEAELPLGGFGMSRYEMDFQLYQLAIRQGVLVTQDSVVDVTFEDDQFHIQTKSNQRFTSKITVGAFGKRSSLDVKFQRRFIAKKSPYLGVKIHVSGNFPEDKVALHNFKGGYCGVSKVENNHINLCYITNYDAFKRYKDIETFQEEVLFKNSALKNMFQKSNPEFVKPLTISQISFETKNPIENHMIMCGDSAGMIHPLCGNGMGMAIRSAQLASELIIDYLQKEIKTRVELERKYSKSWNKAFSFRLKVGRTIAYLFRQDWLAPKLLVTLRKLPFLVPLIITMTHGKPIEI</sequence>
<dbReference type="SUPFAM" id="SSF51905">
    <property type="entry name" value="FAD/NAD(P)-binding domain"/>
    <property type="match status" value="1"/>
</dbReference>
<dbReference type="RefSeq" id="WP_185787650.1">
    <property type="nucleotide sequence ID" value="NZ_JACLCP010000001.1"/>
</dbReference>
<evidence type="ECO:0000313" key="2">
    <source>
        <dbReference type="EMBL" id="MBC2843944.1"/>
    </source>
</evidence>
<dbReference type="Proteomes" id="UP000533900">
    <property type="component" value="Unassembled WGS sequence"/>
</dbReference>
<dbReference type="PANTHER" id="PTHR42685:SF22">
    <property type="entry name" value="CONDITIONED MEDIUM FACTOR RECEPTOR 1"/>
    <property type="match status" value="1"/>
</dbReference>
<proteinExistence type="predicted"/>
<gene>
    <name evidence="2" type="ORF">H7F21_02485</name>
</gene>
<evidence type="ECO:0000259" key="1">
    <source>
        <dbReference type="Pfam" id="PF01494"/>
    </source>
</evidence>
<organism evidence="2 3">
    <name type="scientific">Winogradskyella flava</name>
    <dbReference type="NCBI Taxonomy" id="1884876"/>
    <lineage>
        <taxon>Bacteria</taxon>
        <taxon>Pseudomonadati</taxon>
        <taxon>Bacteroidota</taxon>
        <taxon>Flavobacteriia</taxon>
        <taxon>Flavobacteriales</taxon>
        <taxon>Flavobacteriaceae</taxon>
        <taxon>Winogradskyella</taxon>
    </lineage>
</organism>
<dbReference type="GO" id="GO:0071949">
    <property type="term" value="F:FAD binding"/>
    <property type="evidence" value="ECO:0007669"/>
    <property type="project" value="InterPro"/>
</dbReference>
<accession>A0A842IQD9</accession>
<name>A0A842IQD9_9FLAO</name>
<dbReference type="Gene3D" id="3.50.50.60">
    <property type="entry name" value="FAD/NAD(P)-binding domain"/>
    <property type="match status" value="1"/>
</dbReference>
<comment type="caution">
    <text evidence="2">The sequence shown here is derived from an EMBL/GenBank/DDBJ whole genome shotgun (WGS) entry which is preliminary data.</text>
</comment>